<dbReference type="PANTHER" id="PTHR11070:SF2">
    <property type="entry name" value="ATP-DEPENDENT DNA HELICASE SRS2"/>
    <property type="match status" value="1"/>
</dbReference>
<dbReference type="Gene3D" id="3.40.50.300">
    <property type="entry name" value="P-loop containing nucleotide triphosphate hydrolases"/>
    <property type="match status" value="3"/>
</dbReference>
<protein>
    <recommendedName>
        <fullName evidence="9">DNA 3'-5' helicase</fullName>
        <ecNumber evidence="9">5.6.2.4</ecNumber>
    </recommendedName>
</protein>
<dbReference type="InterPro" id="IPR000212">
    <property type="entry name" value="DNA_helicase_UvrD/REP"/>
</dbReference>
<dbReference type="GO" id="GO:0003677">
    <property type="term" value="F:DNA binding"/>
    <property type="evidence" value="ECO:0007669"/>
    <property type="project" value="UniProtKB-KW"/>
</dbReference>
<dbReference type="InterPro" id="IPR014017">
    <property type="entry name" value="DNA_helicase_UvrD-like_C"/>
</dbReference>
<comment type="caution">
    <text evidence="13">The sequence shown here is derived from an EMBL/GenBank/DDBJ whole genome shotgun (WGS) entry which is preliminary data.</text>
</comment>
<dbReference type="Pfam" id="PF13361">
    <property type="entry name" value="UvrD_C"/>
    <property type="match status" value="1"/>
</dbReference>
<dbReference type="InterPro" id="IPR027417">
    <property type="entry name" value="P-loop_NTPase"/>
</dbReference>
<evidence type="ECO:0000256" key="9">
    <source>
        <dbReference type="ARBA" id="ARBA00034808"/>
    </source>
</evidence>
<evidence type="ECO:0000313" key="13">
    <source>
        <dbReference type="EMBL" id="MVB13095.1"/>
    </source>
</evidence>
<dbReference type="Proteomes" id="UP000469440">
    <property type="component" value="Unassembled WGS sequence"/>
</dbReference>
<dbReference type="GO" id="GO:0000725">
    <property type="term" value="P:recombinational repair"/>
    <property type="evidence" value="ECO:0007669"/>
    <property type="project" value="TreeGrafter"/>
</dbReference>
<evidence type="ECO:0000256" key="3">
    <source>
        <dbReference type="ARBA" id="ARBA00022801"/>
    </source>
</evidence>
<evidence type="ECO:0000256" key="8">
    <source>
        <dbReference type="ARBA" id="ARBA00034617"/>
    </source>
</evidence>
<sequence length="607" mass="67977">MSDANLVEIKEKITAQHGGDERQLDVIFSDSPRLIVEAPAGYGKTTTMISRIAYLFASGQIPNPKRILGLTFSVNAALKVKREVAGKLPSLLGLQNSPVSIGEKVTITNYHGFCKGILKKYGYLIADALRKDVNLFRAVGDSDIENQTNLKTTLTPAELQSLKAVETDVKEARVPDAQTIHAYNDIVIKKLLPLDYITHNAIILFVLEIFTNYTEVKKFYQSYYPLIVVDEFQDTNCIAWKLLESVISEQTQLLFLGDSLQRIYGFIGALPDIMSKVVDEYGMTKVELSKNYRFQNNPDMLKLDKNIRANAASCFTPTIAADDVAKLPAFWGTTQQDEAEQVVAKVQDLLAEENVKIAILFRNRSKNAEIVEAELARNGIQYFYGMFTDEDSDYVEFHNKCQEMFIRRFGKSKAINKKALAAFSDSVRTAYAASTGKTVDSLLKLLDALVEKVSIDYADLVPEDKYTLLLDIFENRQLKQAMEYVDSRVILSTVHGAKGLEWDYVIVCDVEQWAFTFICRDCPSKSTQGSARCRLPQNIPTQMVEPLLDDLCVFYVALTRAKKQVFISASGERYNARGRQFTGGKICCFALVNGVRLINAAPNKSGD</sequence>
<feature type="domain" description="UvrD-like helicase ATP-binding" evidence="12">
    <location>
        <begin position="17"/>
        <end position="295"/>
    </location>
</feature>
<dbReference type="OrthoDB" id="9765670at2"/>
<name>A0A6N8I552_9FIRM</name>
<dbReference type="GO" id="GO:0043138">
    <property type="term" value="F:3'-5' DNA helicase activity"/>
    <property type="evidence" value="ECO:0007669"/>
    <property type="project" value="UniProtKB-EC"/>
</dbReference>
<organism evidence="13 14">
    <name type="scientific">Caproicibacter fermentans</name>
    <dbReference type="NCBI Taxonomy" id="2576756"/>
    <lineage>
        <taxon>Bacteria</taxon>
        <taxon>Bacillati</taxon>
        <taxon>Bacillota</taxon>
        <taxon>Clostridia</taxon>
        <taxon>Eubacteriales</taxon>
        <taxon>Acutalibacteraceae</taxon>
        <taxon>Caproicibacter</taxon>
    </lineage>
</organism>
<keyword evidence="2 11" id="KW-0547">Nucleotide-binding</keyword>
<comment type="catalytic activity">
    <reaction evidence="10">
        <text>ATP + H2O = ADP + phosphate + H(+)</text>
        <dbReference type="Rhea" id="RHEA:13065"/>
        <dbReference type="ChEBI" id="CHEBI:15377"/>
        <dbReference type="ChEBI" id="CHEBI:15378"/>
        <dbReference type="ChEBI" id="CHEBI:30616"/>
        <dbReference type="ChEBI" id="CHEBI:43474"/>
        <dbReference type="ChEBI" id="CHEBI:456216"/>
        <dbReference type="EC" id="5.6.2.4"/>
    </reaction>
</comment>
<evidence type="ECO:0000259" key="12">
    <source>
        <dbReference type="PROSITE" id="PS51198"/>
    </source>
</evidence>
<evidence type="ECO:0000256" key="10">
    <source>
        <dbReference type="ARBA" id="ARBA00048988"/>
    </source>
</evidence>
<evidence type="ECO:0000256" key="6">
    <source>
        <dbReference type="ARBA" id="ARBA00023125"/>
    </source>
</evidence>
<comment type="similarity">
    <text evidence="1">Belongs to the helicase family. UvrD subfamily.</text>
</comment>
<dbReference type="Pfam" id="PF00580">
    <property type="entry name" value="UvrD-helicase"/>
    <property type="match status" value="1"/>
</dbReference>
<keyword evidence="3 11" id="KW-0378">Hydrolase</keyword>
<dbReference type="PANTHER" id="PTHR11070">
    <property type="entry name" value="UVRD / RECB / PCRA DNA HELICASE FAMILY MEMBER"/>
    <property type="match status" value="1"/>
</dbReference>
<dbReference type="EC" id="5.6.2.4" evidence="9"/>
<dbReference type="PROSITE" id="PS51198">
    <property type="entry name" value="UVRD_HELICASE_ATP_BIND"/>
    <property type="match status" value="1"/>
</dbReference>
<gene>
    <name evidence="13" type="primary">rep</name>
    <name evidence="13" type="ORF">CAFE_38500</name>
</gene>
<keyword evidence="5 11" id="KW-0067">ATP-binding</keyword>
<dbReference type="AlphaFoldDB" id="A0A6N8I552"/>
<evidence type="ECO:0000256" key="4">
    <source>
        <dbReference type="ARBA" id="ARBA00022806"/>
    </source>
</evidence>
<keyword evidence="6" id="KW-0238">DNA-binding</keyword>
<evidence type="ECO:0000256" key="7">
    <source>
        <dbReference type="ARBA" id="ARBA00023235"/>
    </source>
</evidence>
<evidence type="ECO:0000256" key="2">
    <source>
        <dbReference type="ARBA" id="ARBA00022741"/>
    </source>
</evidence>
<evidence type="ECO:0000256" key="5">
    <source>
        <dbReference type="ARBA" id="ARBA00022840"/>
    </source>
</evidence>
<dbReference type="InterPro" id="IPR013986">
    <property type="entry name" value="DExx_box_DNA_helicase_dom_sf"/>
</dbReference>
<dbReference type="CDD" id="cd17932">
    <property type="entry name" value="DEXQc_UvrD"/>
    <property type="match status" value="1"/>
</dbReference>
<dbReference type="RefSeq" id="WP_156991498.1">
    <property type="nucleotide sequence ID" value="NZ_VWXL01000110.1"/>
</dbReference>
<evidence type="ECO:0000256" key="11">
    <source>
        <dbReference type="PROSITE-ProRule" id="PRU00560"/>
    </source>
</evidence>
<accession>A0A6N8I552</accession>
<keyword evidence="14" id="KW-1185">Reference proteome</keyword>
<evidence type="ECO:0000256" key="1">
    <source>
        <dbReference type="ARBA" id="ARBA00009922"/>
    </source>
</evidence>
<dbReference type="EMBL" id="VWXL01000110">
    <property type="protein sequence ID" value="MVB13095.1"/>
    <property type="molecule type" value="Genomic_DNA"/>
</dbReference>
<feature type="binding site" evidence="11">
    <location>
        <begin position="38"/>
        <end position="45"/>
    </location>
    <ligand>
        <name>ATP</name>
        <dbReference type="ChEBI" id="CHEBI:30616"/>
    </ligand>
</feature>
<dbReference type="GO" id="GO:0005524">
    <property type="term" value="F:ATP binding"/>
    <property type="evidence" value="ECO:0007669"/>
    <property type="project" value="UniProtKB-UniRule"/>
</dbReference>
<proteinExistence type="inferred from homology"/>
<keyword evidence="7" id="KW-0413">Isomerase</keyword>
<dbReference type="SUPFAM" id="SSF52540">
    <property type="entry name" value="P-loop containing nucleoside triphosphate hydrolases"/>
    <property type="match status" value="1"/>
</dbReference>
<dbReference type="InterPro" id="IPR014016">
    <property type="entry name" value="UvrD-like_ATP-bd"/>
</dbReference>
<evidence type="ECO:0000313" key="14">
    <source>
        <dbReference type="Proteomes" id="UP000469440"/>
    </source>
</evidence>
<dbReference type="Gene3D" id="1.10.10.160">
    <property type="match status" value="1"/>
</dbReference>
<dbReference type="GO" id="GO:0016787">
    <property type="term" value="F:hydrolase activity"/>
    <property type="evidence" value="ECO:0007669"/>
    <property type="project" value="UniProtKB-UniRule"/>
</dbReference>
<comment type="catalytic activity">
    <reaction evidence="8">
        <text>Couples ATP hydrolysis with the unwinding of duplex DNA by translocating in the 3'-5' direction.</text>
        <dbReference type="EC" id="5.6.2.4"/>
    </reaction>
</comment>
<keyword evidence="4 11" id="KW-0347">Helicase</keyword>
<reference evidence="13 14" key="1">
    <citation type="submission" date="2019-09" db="EMBL/GenBank/DDBJ databases">
        <title>Genome sequence of Clostridium sp. EA1.</title>
        <authorList>
            <person name="Poehlein A."/>
            <person name="Bengelsdorf F.R."/>
            <person name="Daniel R."/>
        </authorList>
    </citation>
    <scope>NUCLEOTIDE SEQUENCE [LARGE SCALE GENOMIC DNA]</scope>
    <source>
        <strain evidence="13 14">EA1</strain>
    </source>
</reference>